<evidence type="ECO:0000256" key="4">
    <source>
        <dbReference type="HAMAP-Rule" id="MF_00142"/>
    </source>
</evidence>
<dbReference type="InterPro" id="IPR047584">
    <property type="entry name" value="CyaY"/>
</dbReference>
<dbReference type="SUPFAM" id="SSF55387">
    <property type="entry name" value="Frataxin/Nqo15-like"/>
    <property type="match status" value="1"/>
</dbReference>
<dbReference type="PROSITE" id="PS50810">
    <property type="entry name" value="FRATAXIN_2"/>
    <property type="match status" value="1"/>
</dbReference>
<protein>
    <recommendedName>
        <fullName evidence="4">Iron-sulfur cluster assembly protein CyaY</fullName>
    </recommendedName>
</protein>
<dbReference type="PANTHER" id="PTHR16821">
    <property type="entry name" value="FRATAXIN"/>
    <property type="match status" value="1"/>
</dbReference>
<dbReference type="AlphaFoldDB" id="A0A5E4UW13"/>
<dbReference type="RefSeq" id="WP_017235772.1">
    <property type="nucleotide sequence ID" value="NZ_CABPSL010000007.1"/>
</dbReference>
<dbReference type="SMART" id="SM01219">
    <property type="entry name" value="Frataxin_Cyay"/>
    <property type="match status" value="1"/>
</dbReference>
<dbReference type="InterPro" id="IPR020895">
    <property type="entry name" value="Frataxin_CS"/>
</dbReference>
<organism evidence="5 6">
    <name type="scientific">Pandoraea cepalis</name>
    <dbReference type="NCBI Taxonomy" id="2508294"/>
    <lineage>
        <taxon>Bacteria</taxon>
        <taxon>Pseudomonadati</taxon>
        <taxon>Pseudomonadota</taxon>
        <taxon>Betaproteobacteria</taxon>
        <taxon>Burkholderiales</taxon>
        <taxon>Burkholderiaceae</taxon>
        <taxon>Pandoraea</taxon>
    </lineage>
</organism>
<sequence>MTESEFLALAEAVLAQVEATVEDSDVDIDCERTGNVLTLEFEDGSKIIVNLQTPMSEIWVAARSGGYHYRLKGDEWRDTRDGTELFEALSRFASQQAGETVTLQAE</sequence>
<dbReference type="Pfam" id="PF01491">
    <property type="entry name" value="Frataxin_Cyay"/>
    <property type="match status" value="1"/>
</dbReference>
<evidence type="ECO:0000256" key="3">
    <source>
        <dbReference type="ARBA" id="ARBA00023004"/>
    </source>
</evidence>
<gene>
    <name evidence="4" type="primary">cyaY</name>
    <name evidence="5" type="ORF">PCE31106_02232</name>
</gene>
<evidence type="ECO:0000256" key="1">
    <source>
        <dbReference type="ARBA" id="ARBA00008183"/>
    </source>
</evidence>
<evidence type="ECO:0000313" key="5">
    <source>
        <dbReference type="EMBL" id="VVE03279.1"/>
    </source>
</evidence>
<dbReference type="Gene3D" id="3.30.920.10">
    <property type="entry name" value="Frataxin/CyaY"/>
    <property type="match status" value="1"/>
</dbReference>
<dbReference type="CDD" id="cd00503">
    <property type="entry name" value="Frataxin"/>
    <property type="match status" value="1"/>
</dbReference>
<keyword evidence="2 4" id="KW-0479">Metal-binding</keyword>
<dbReference type="HAMAP" id="MF_00142">
    <property type="entry name" value="CyaY"/>
    <property type="match status" value="1"/>
</dbReference>
<dbReference type="InterPro" id="IPR002908">
    <property type="entry name" value="Frataxin/CyaY"/>
</dbReference>
<dbReference type="OrthoDB" id="285675at2"/>
<reference evidence="5 6" key="1">
    <citation type="submission" date="2019-08" db="EMBL/GenBank/DDBJ databases">
        <authorList>
            <person name="Peeters C."/>
        </authorList>
    </citation>
    <scope>NUCLEOTIDE SEQUENCE [LARGE SCALE GENOMIC DNA]</scope>
    <source>
        <strain evidence="5 6">LMG 31106</strain>
    </source>
</reference>
<dbReference type="EMBL" id="CABPSL010000007">
    <property type="protein sequence ID" value="VVE03279.1"/>
    <property type="molecule type" value="Genomic_DNA"/>
</dbReference>
<dbReference type="GO" id="GO:0005737">
    <property type="term" value="C:cytoplasm"/>
    <property type="evidence" value="ECO:0007669"/>
    <property type="project" value="UniProtKB-ARBA"/>
</dbReference>
<accession>A0A5E4UW13</accession>
<dbReference type="Proteomes" id="UP000384354">
    <property type="component" value="Unassembled WGS sequence"/>
</dbReference>
<dbReference type="PANTHER" id="PTHR16821:SF2">
    <property type="entry name" value="FRATAXIN, MITOCHONDRIAL"/>
    <property type="match status" value="1"/>
</dbReference>
<dbReference type="InterPro" id="IPR036524">
    <property type="entry name" value="Frataxin/CyaY_sf"/>
</dbReference>
<dbReference type="PROSITE" id="PS01344">
    <property type="entry name" value="FRATAXIN_1"/>
    <property type="match status" value="1"/>
</dbReference>
<evidence type="ECO:0000256" key="2">
    <source>
        <dbReference type="ARBA" id="ARBA00022723"/>
    </source>
</evidence>
<dbReference type="GO" id="GO:0008199">
    <property type="term" value="F:ferric iron binding"/>
    <property type="evidence" value="ECO:0007669"/>
    <property type="project" value="InterPro"/>
</dbReference>
<comment type="function">
    <text evidence="4">Involved in iron-sulfur (Fe-S) cluster assembly. May act as a regulator of Fe-S biogenesis.</text>
</comment>
<name>A0A5E4UW13_9BURK</name>
<keyword evidence="3 4" id="KW-0408">Iron</keyword>
<dbReference type="GO" id="GO:0016226">
    <property type="term" value="P:iron-sulfur cluster assembly"/>
    <property type="evidence" value="ECO:0007669"/>
    <property type="project" value="UniProtKB-UniRule"/>
</dbReference>
<dbReference type="NCBIfam" id="TIGR03421">
    <property type="entry name" value="FeS_CyaY"/>
    <property type="match status" value="1"/>
</dbReference>
<comment type="similarity">
    <text evidence="1 4">Belongs to the frataxin family.</text>
</comment>
<evidence type="ECO:0000313" key="6">
    <source>
        <dbReference type="Proteomes" id="UP000384354"/>
    </source>
</evidence>
<proteinExistence type="inferred from homology"/>